<dbReference type="Gene3D" id="3.30.800.10">
    <property type="entry name" value="Phosphatidylinositol Phosphate Kinase II Beta"/>
    <property type="match status" value="1"/>
</dbReference>
<organism evidence="5 6">
    <name type="scientific">Batrachochytrium dendrobatidis (strain JAM81 / FGSC 10211)</name>
    <name type="common">Frog chytrid fungus</name>
    <dbReference type="NCBI Taxonomy" id="684364"/>
    <lineage>
        <taxon>Eukaryota</taxon>
        <taxon>Fungi</taxon>
        <taxon>Fungi incertae sedis</taxon>
        <taxon>Chytridiomycota</taxon>
        <taxon>Chytridiomycota incertae sedis</taxon>
        <taxon>Chytridiomycetes</taxon>
        <taxon>Rhizophydiales</taxon>
        <taxon>Rhizophydiales incertae sedis</taxon>
        <taxon>Batrachochytrium</taxon>
    </lineage>
</organism>
<dbReference type="Proteomes" id="UP000007241">
    <property type="component" value="Unassembled WGS sequence"/>
</dbReference>
<dbReference type="InterPro" id="IPR002498">
    <property type="entry name" value="PInositol-4-P-4/5-kinase_core"/>
</dbReference>
<dbReference type="GO" id="GO:0046854">
    <property type="term" value="P:phosphatidylinositol phosphate biosynthetic process"/>
    <property type="evidence" value="ECO:0000318"/>
    <property type="project" value="GO_Central"/>
</dbReference>
<dbReference type="GO" id="GO:0007033">
    <property type="term" value="P:vacuole organization"/>
    <property type="evidence" value="ECO:0000318"/>
    <property type="project" value="GO_Central"/>
</dbReference>
<evidence type="ECO:0000313" key="5">
    <source>
        <dbReference type="EMBL" id="EGF83815.1"/>
    </source>
</evidence>
<evidence type="ECO:0000256" key="3">
    <source>
        <dbReference type="PROSITE-ProRule" id="PRU00781"/>
    </source>
</evidence>
<evidence type="ECO:0000259" key="4">
    <source>
        <dbReference type="PROSITE" id="PS51455"/>
    </source>
</evidence>
<dbReference type="GO" id="GO:0005524">
    <property type="term" value="F:ATP binding"/>
    <property type="evidence" value="ECO:0007669"/>
    <property type="project" value="UniProtKB-UniRule"/>
</dbReference>
<dbReference type="STRING" id="684364.F4NSG7"/>
<dbReference type="HOGENOM" id="CLU_271150_0_0_1"/>
<dbReference type="InterPro" id="IPR027483">
    <property type="entry name" value="PInositol-4-P-4/5-kinase_C_sf"/>
</dbReference>
<dbReference type="FunCoup" id="F4NSG7">
    <property type="interactions" value="560"/>
</dbReference>
<dbReference type="Pfam" id="PF01504">
    <property type="entry name" value="PIP5K"/>
    <property type="match status" value="1"/>
</dbReference>
<dbReference type="GeneID" id="18237622"/>
<protein>
    <recommendedName>
        <fullName evidence="4">PIPK domain-containing protein</fullName>
    </recommendedName>
</protein>
<dbReference type="PROSITE" id="PS51455">
    <property type="entry name" value="PIPK"/>
    <property type="match status" value="1"/>
</dbReference>
<evidence type="ECO:0000313" key="6">
    <source>
        <dbReference type="Proteomes" id="UP000007241"/>
    </source>
</evidence>
<dbReference type="SMART" id="SM00330">
    <property type="entry name" value="PIPKc"/>
    <property type="match status" value="1"/>
</dbReference>
<dbReference type="AlphaFoldDB" id="F4NSG7"/>
<dbReference type="GO" id="GO:0000285">
    <property type="term" value="F:1-phosphatidylinositol-3-phosphate 5-kinase activity"/>
    <property type="evidence" value="ECO:0000318"/>
    <property type="project" value="GO_Central"/>
</dbReference>
<name>F4NSG7_BATDJ</name>
<feature type="domain" description="PIPK" evidence="4">
    <location>
        <begin position="838"/>
        <end position="1174"/>
    </location>
</feature>
<accession>F4NSG7</accession>
<dbReference type="SUPFAM" id="SSF56104">
    <property type="entry name" value="SAICAR synthase-like"/>
    <property type="match status" value="1"/>
</dbReference>
<evidence type="ECO:0000256" key="2">
    <source>
        <dbReference type="ARBA" id="ARBA00022840"/>
    </source>
</evidence>
<dbReference type="InterPro" id="IPR044769">
    <property type="entry name" value="PIKfyve_PIPKc"/>
</dbReference>
<dbReference type="Gene3D" id="3.30.810.10">
    <property type="entry name" value="2-Layer Sandwich"/>
    <property type="match status" value="1"/>
</dbReference>
<dbReference type="RefSeq" id="XP_006675255.1">
    <property type="nucleotide sequence ID" value="XM_006675192.1"/>
</dbReference>
<keyword evidence="3" id="KW-0418">Kinase</keyword>
<keyword evidence="1 3" id="KW-0547">Nucleotide-binding</keyword>
<proteinExistence type="predicted"/>
<dbReference type="OrthoDB" id="158357at2759"/>
<keyword evidence="2 3" id="KW-0067">ATP-binding</keyword>
<dbReference type="CDD" id="cd17300">
    <property type="entry name" value="PIPKc_PIKfyve"/>
    <property type="match status" value="1"/>
</dbReference>
<dbReference type="InterPro" id="IPR027484">
    <property type="entry name" value="PInositol-4-P-5-kinase_N"/>
</dbReference>
<gene>
    <name evidence="5" type="ORF">BATDEDRAFT_21320</name>
</gene>
<evidence type="ECO:0000256" key="1">
    <source>
        <dbReference type="ARBA" id="ARBA00022741"/>
    </source>
</evidence>
<keyword evidence="3" id="KW-0808">Transferase</keyword>
<sequence length="1197" mass="136944">MSPRSAVDPIKLSSKIDTLHKQHLHALVKQCLDEAHISSDPWQSIIVNIGLMTTQDIPYILDSLQIAKVGSSANGLRFDLPSWLGHNSCKETKIDTPDYYWPRLQLSFQSSSNSNILPSVKHETKGLYYHTITVCTEDGQPSDSEFISSLDSLKYNLHNVCDGGESIHGQIRGQIILRGNSKDLCKLVPLMELVVYVACHQNLEVLLLQDMRMPHMIFNTTTSSVDGTCKPVSNTTNVANTGMVGSIKPSMWKWIWQKRCQSQSSQTNFNQATDLVSTLIVPNSQQSKLISWRIWPFDSSKQYRHTFESVADEQISRSDTFIKPTNQFDQAIQHIEQTILSSSPGVVFPSPPILVHLRDHESDQDIDTPQTYTHSTTPPSTPDRLVLLNRSVNHDFINQLMCKSESVTASHLKIAPKSPLSPGKITGKRSWISTDSQVKLSCLMKNNNAISGIMRHQSISFSFSYFCDAETAIPCYPSKVYTIRYYDKLSIGYQDCTLGQYIHFLCVNADRSCLSNTCPRAMGQHRMAYHHDEGCVLVSLAVSDNERLNHTDCRIFFWTSCTECSKLSDVTPLSTASWYYSFGKFLELIFYHHSFIPTGACQHILYDRSYIRRHFRFGKYTVLFEFFHMDLFEIRLPKINVYQDAASVQRKAGTHHVSYFEFEPDEDQINAIRQDIREFYQSLFVYLAAALQNVNSESVPSIWGSTETSDCILKKGLTNQPSSKERLSELLNDMTCMFADEQCHFLDAAVHSTDMNVLKRLLCKRMQERILSMDTLHKEYPILSTCCLSWKLPDYYINKHHLLHLVPSSSTIVRENEPSSIIAFTLRYSSKPFVEYMRTADLANYFPVINELEDHMQLKFSSDKDAWTSLGQDCKYRISRVSNSHTLDSKGKHINYEFADLRTSFSCTVYFAQEFNDVRKMCGVSEQYIKSLERSAPWNASGGKSAASFFKTTDDRFIMKELSSRWMSNEKDMLFKFIPKYFEYLVKSDRQPTLLTKILGFYTITKKNLSTGQTSVLDVIVMEHLFANVNISRKFDLKGVPDRHVVPQNVKRYGPVDTHDQVMWDGDWNSGQYRSLLRLFAHSKRILMESVYNDTDFLCQAQVMDYSLLVGVKNDTKELVVGIVDFIASFNWSKMLEMQGKTTLQSTLGSRKAVTVIPPDQYRDRFREAMEHNFLIVPDKWTDIALPDNGLVLPSVL</sequence>
<dbReference type="GO" id="GO:0000329">
    <property type="term" value="C:fungal-type vacuole membrane"/>
    <property type="evidence" value="ECO:0000318"/>
    <property type="project" value="GO_Central"/>
</dbReference>
<dbReference type="PANTHER" id="PTHR45748">
    <property type="entry name" value="1-PHOSPHATIDYLINOSITOL 3-PHOSPHATE 5-KINASE-RELATED"/>
    <property type="match status" value="1"/>
</dbReference>
<keyword evidence="6" id="KW-1185">Reference proteome</keyword>
<dbReference type="InParanoid" id="F4NSG7"/>
<dbReference type="EMBL" id="GL882879">
    <property type="protein sequence ID" value="EGF83815.1"/>
    <property type="molecule type" value="Genomic_DNA"/>
</dbReference>
<dbReference type="OMA" id="EMVNAWN"/>
<dbReference type="GO" id="GO:0010008">
    <property type="term" value="C:endosome membrane"/>
    <property type="evidence" value="ECO:0000318"/>
    <property type="project" value="GO_Central"/>
</dbReference>
<dbReference type="PANTHER" id="PTHR45748:SF7">
    <property type="entry name" value="1-PHOSPHATIDYLINOSITOL 3-PHOSPHATE 5-KINASE-RELATED"/>
    <property type="match status" value="1"/>
</dbReference>
<reference evidence="5 6" key="1">
    <citation type="submission" date="2009-12" db="EMBL/GenBank/DDBJ databases">
        <title>The draft genome of Batrachochytrium dendrobatidis.</title>
        <authorList>
            <consortium name="US DOE Joint Genome Institute (JGI-PGF)"/>
            <person name="Kuo A."/>
            <person name="Salamov A."/>
            <person name="Schmutz J."/>
            <person name="Lucas S."/>
            <person name="Pitluck S."/>
            <person name="Rosenblum E."/>
            <person name="Stajich J."/>
            <person name="Eisen M."/>
            <person name="Grigoriev I.V."/>
        </authorList>
    </citation>
    <scope>NUCLEOTIDE SEQUENCE [LARGE SCALE GENOMIC DNA]</scope>
    <source>
        <strain evidence="6">JAM81 / FGSC 10211</strain>
    </source>
</reference>